<dbReference type="Pfam" id="PF16925">
    <property type="entry name" value="TetR_C_13"/>
    <property type="match status" value="1"/>
</dbReference>
<dbReference type="RefSeq" id="WP_170827714.1">
    <property type="nucleotide sequence ID" value="NZ_FPBC01000002.1"/>
</dbReference>
<evidence type="ECO:0000256" key="3">
    <source>
        <dbReference type="ARBA" id="ARBA00023163"/>
    </source>
</evidence>
<dbReference type="AlphaFoldDB" id="A0A1I6ZDI6"/>
<evidence type="ECO:0000313" key="5">
    <source>
        <dbReference type="EMBL" id="VEV96096.1"/>
    </source>
</evidence>
<accession>A0A1I6ZDI6</accession>
<proteinExistence type="predicted"/>
<dbReference type="PROSITE" id="PS50977">
    <property type="entry name" value="HTH_TETR_2"/>
    <property type="match status" value="1"/>
</dbReference>
<dbReference type="PANTHER" id="PTHR47506:SF1">
    <property type="entry name" value="HTH-TYPE TRANSCRIPTIONAL REGULATOR YJDC"/>
    <property type="match status" value="1"/>
</dbReference>
<dbReference type="EMBL" id="LR215729">
    <property type="protein sequence ID" value="VEV96096.1"/>
    <property type="molecule type" value="Genomic_DNA"/>
</dbReference>
<dbReference type="Gene3D" id="1.10.10.60">
    <property type="entry name" value="Homeodomain-like"/>
    <property type="match status" value="1"/>
</dbReference>
<dbReference type="PANTHER" id="PTHR47506">
    <property type="entry name" value="TRANSCRIPTIONAL REGULATORY PROTEIN"/>
    <property type="match status" value="1"/>
</dbReference>
<dbReference type="Gene3D" id="1.10.357.10">
    <property type="entry name" value="Tetracycline Repressor, domain 2"/>
    <property type="match status" value="1"/>
</dbReference>
<feature type="DNA-binding region" description="H-T-H motif" evidence="4">
    <location>
        <begin position="13"/>
        <end position="32"/>
    </location>
</feature>
<keyword evidence="3" id="KW-0804">Transcription</keyword>
<evidence type="ECO:0000256" key="1">
    <source>
        <dbReference type="ARBA" id="ARBA00023015"/>
    </source>
</evidence>
<dbReference type="STRING" id="437900.GCA_001940335_00332"/>
<name>A0A1I6ZDI6_9PSED</name>
<keyword evidence="2 4" id="KW-0238">DNA-binding</keyword>
<reference evidence="5" key="1">
    <citation type="submission" date="2019-02" db="EMBL/GenBank/DDBJ databases">
        <authorList>
            <consortium name="Genoscope - CEA"/>
            <person name="William W."/>
        </authorList>
    </citation>
    <scope>NUCLEOTIDE SEQUENCE [LARGE SCALE GENOMIC DNA]</scope>
    <source>
        <strain evidence="5">YSy11</strain>
    </source>
</reference>
<evidence type="ECO:0000256" key="4">
    <source>
        <dbReference type="PROSITE-ProRule" id="PRU00335"/>
    </source>
</evidence>
<dbReference type="GO" id="GO:0003677">
    <property type="term" value="F:DNA binding"/>
    <property type="evidence" value="ECO:0007669"/>
    <property type="project" value="UniProtKB-UniRule"/>
</dbReference>
<dbReference type="SUPFAM" id="SSF46689">
    <property type="entry name" value="Homeodomain-like"/>
    <property type="match status" value="1"/>
</dbReference>
<organism evidence="5">
    <name type="scientific">Pseudomonas marincola</name>
    <dbReference type="NCBI Taxonomy" id="437900"/>
    <lineage>
        <taxon>Bacteria</taxon>
        <taxon>Pseudomonadati</taxon>
        <taxon>Pseudomonadota</taxon>
        <taxon>Gammaproteobacteria</taxon>
        <taxon>Pseudomonadales</taxon>
        <taxon>Pseudomonadaceae</taxon>
        <taxon>Pseudomonas</taxon>
    </lineage>
</organism>
<dbReference type="InterPro" id="IPR001647">
    <property type="entry name" value="HTH_TetR"/>
</dbReference>
<dbReference type="SUPFAM" id="SSF48498">
    <property type="entry name" value="Tetracyclin repressor-like, C-terminal domain"/>
    <property type="match status" value="1"/>
</dbReference>
<protein>
    <submittedName>
        <fullName evidence="5">TetR family transcriptional regulator</fullName>
    </submittedName>
</protein>
<dbReference type="Pfam" id="PF00440">
    <property type="entry name" value="TetR_N"/>
    <property type="match status" value="1"/>
</dbReference>
<sequence length="177" mass="19263">MQVFWQRGYEATSLQDLLSATGLSKSSLYQTYPSKLAWFEAAFSHYCGQRQQMLLTLLEEADSPLEYIRNRLLGVLDDEGLDGVPRGCMLVNVANEFSLSEPQVLSQVQAATEGFCQVFSAALERAQAAGELAPGADTRALGRYLQCVMSGLRTQVKSGLPAASIESTVATVMSTLR</sequence>
<dbReference type="InterPro" id="IPR009057">
    <property type="entry name" value="Homeodomain-like_sf"/>
</dbReference>
<dbReference type="InterPro" id="IPR011075">
    <property type="entry name" value="TetR_C"/>
</dbReference>
<gene>
    <name evidence="5" type="ORF">PMYSY11_1049</name>
</gene>
<keyword evidence="1" id="KW-0805">Transcription regulation</keyword>
<evidence type="ECO:0000256" key="2">
    <source>
        <dbReference type="ARBA" id="ARBA00023125"/>
    </source>
</evidence>
<dbReference type="InterPro" id="IPR036271">
    <property type="entry name" value="Tet_transcr_reg_TetR-rel_C_sf"/>
</dbReference>